<keyword evidence="1" id="KW-0472">Membrane</keyword>
<accession>A0A974XEU0</accession>
<proteinExistence type="predicted"/>
<dbReference type="PANTHER" id="PTHR31970">
    <property type="match status" value="1"/>
</dbReference>
<evidence type="ECO:0000313" key="3">
    <source>
        <dbReference type="Proteomes" id="UP000663499"/>
    </source>
</evidence>
<feature type="transmembrane region" description="Helical" evidence="1">
    <location>
        <begin position="328"/>
        <end position="353"/>
    </location>
</feature>
<feature type="transmembrane region" description="Helical" evidence="1">
    <location>
        <begin position="273"/>
        <end position="290"/>
    </location>
</feature>
<reference evidence="2" key="1">
    <citation type="submission" date="2021-03" db="EMBL/GenBank/DDBJ databases">
        <title>Alkalibacter marinus sp. nov., isolated from tidal flat sediment.</title>
        <authorList>
            <person name="Namirimu T."/>
            <person name="Yang J.-A."/>
            <person name="Yang S.-H."/>
            <person name="Kim Y.-J."/>
            <person name="Kwon K.K."/>
        </authorList>
    </citation>
    <scope>NUCLEOTIDE SEQUENCE</scope>
    <source>
        <strain evidence="2">ES005</strain>
    </source>
</reference>
<sequence>MREKDFRFTLDETAGALGDFGTLLPIVVGVSVATDMDLSRMLFFFGLAYIGTGLYYKLPMPVEPMKAMGVVAIAERLSPGEIAGAGIVMGVVLLLIAVTGAMDLIKKNIPIPLIRGIQLGLALTLMRQALIMVGEDWILGLISIFIVLFYTLSKKLDISALVIIVLGVAVGVFRHGSPGISIMTLPSFQWPLWGETLVGITKATIPQIPLTLGNAVLATALLISDLLDRKVEEKKLLLSMSSMLLLAVPFGGFPMCHGAGGLAAQYRFGARTGGSNLISGAVLLLVAFFFATPKLELIIPFGALGALLFYSALSLYKTSRKTTENWFTIVTGVIAFVFGMTWAFLGMWGFHFVRTWIQKKRV</sequence>
<evidence type="ECO:0008006" key="4">
    <source>
        <dbReference type="Google" id="ProtNLM"/>
    </source>
</evidence>
<protein>
    <recommendedName>
        <fullName evidence="4">Sulfate transporter</fullName>
    </recommendedName>
</protein>
<feature type="transmembrane region" description="Helical" evidence="1">
    <location>
        <begin position="137"/>
        <end position="153"/>
    </location>
</feature>
<dbReference type="Proteomes" id="UP000663499">
    <property type="component" value="Chromosome"/>
</dbReference>
<feature type="transmembrane region" description="Helical" evidence="1">
    <location>
        <begin position="160"/>
        <end position="185"/>
    </location>
</feature>
<gene>
    <name evidence="2" type="ORF">J0B03_00190</name>
</gene>
<dbReference type="KEGG" id="alka:J0B03_00190"/>
<organism evidence="2 3">
    <name type="scientific">Alkalibacter rhizosphaerae</name>
    <dbReference type="NCBI Taxonomy" id="2815577"/>
    <lineage>
        <taxon>Bacteria</taxon>
        <taxon>Bacillati</taxon>
        <taxon>Bacillota</taxon>
        <taxon>Clostridia</taxon>
        <taxon>Eubacteriales</taxon>
        <taxon>Eubacteriaceae</taxon>
        <taxon>Alkalibacter</taxon>
    </lineage>
</organism>
<dbReference type="GO" id="GO:0015098">
    <property type="term" value="F:molybdate ion transmembrane transporter activity"/>
    <property type="evidence" value="ECO:0007669"/>
    <property type="project" value="InterPro"/>
</dbReference>
<dbReference type="RefSeq" id="WP_207299890.1">
    <property type="nucleotide sequence ID" value="NZ_CP071444.1"/>
</dbReference>
<dbReference type="EMBL" id="CP071444">
    <property type="protein sequence ID" value="QSX08549.1"/>
    <property type="molecule type" value="Genomic_DNA"/>
</dbReference>
<keyword evidence="1" id="KW-0812">Transmembrane</keyword>
<keyword evidence="3" id="KW-1185">Reference proteome</keyword>
<keyword evidence="1" id="KW-1133">Transmembrane helix</keyword>
<feature type="transmembrane region" description="Helical" evidence="1">
    <location>
        <begin position="82"/>
        <end position="101"/>
    </location>
</feature>
<dbReference type="InterPro" id="IPR031563">
    <property type="entry name" value="MOT1/MOT2"/>
</dbReference>
<evidence type="ECO:0000313" key="2">
    <source>
        <dbReference type="EMBL" id="QSX08549.1"/>
    </source>
</evidence>
<evidence type="ECO:0000256" key="1">
    <source>
        <dbReference type="SAM" id="Phobius"/>
    </source>
</evidence>
<name>A0A974XEU0_9FIRM</name>
<dbReference type="PANTHER" id="PTHR31970:SF9">
    <property type="entry name" value="MOLYBDATE TRANSPORTER 2"/>
    <property type="match status" value="1"/>
</dbReference>
<feature type="transmembrane region" description="Helical" evidence="1">
    <location>
        <begin position="41"/>
        <end position="58"/>
    </location>
</feature>
<feature type="transmembrane region" description="Helical" evidence="1">
    <location>
        <begin position="205"/>
        <end position="224"/>
    </location>
</feature>
<feature type="transmembrane region" description="Helical" evidence="1">
    <location>
        <begin position="297"/>
        <end position="316"/>
    </location>
</feature>
<feature type="transmembrane region" description="Helical" evidence="1">
    <location>
        <begin position="236"/>
        <end position="253"/>
    </location>
</feature>
<dbReference type="AlphaFoldDB" id="A0A974XEU0"/>
<dbReference type="Pfam" id="PF16983">
    <property type="entry name" value="MFS_MOT1"/>
    <property type="match status" value="2"/>
</dbReference>